<organism evidence="1 2">
    <name type="scientific">Tilletia horrida</name>
    <dbReference type="NCBI Taxonomy" id="155126"/>
    <lineage>
        <taxon>Eukaryota</taxon>
        <taxon>Fungi</taxon>
        <taxon>Dikarya</taxon>
        <taxon>Basidiomycota</taxon>
        <taxon>Ustilaginomycotina</taxon>
        <taxon>Exobasidiomycetes</taxon>
        <taxon>Tilletiales</taxon>
        <taxon>Tilletiaceae</taxon>
        <taxon>Tilletia</taxon>
    </lineage>
</organism>
<evidence type="ECO:0000313" key="2">
    <source>
        <dbReference type="Proteomes" id="UP001176521"/>
    </source>
</evidence>
<dbReference type="AlphaFoldDB" id="A0AAN6G445"/>
<keyword evidence="2" id="KW-1185">Reference proteome</keyword>
<reference evidence="1" key="1">
    <citation type="journal article" date="2023" name="PhytoFront">
        <title>Draft Genome Resources of Seven Strains of Tilletia horrida, Causal Agent of Kernel Smut of Rice.</title>
        <authorList>
            <person name="Khanal S."/>
            <person name="Antony Babu S."/>
            <person name="Zhou X.G."/>
        </authorList>
    </citation>
    <scope>NUCLEOTIDE SEQUENCE</scope>
    <source>
        <strain evidence="1">TX3</strain>
    </source>
</reference>
<protein>
    <submittedName>
        <fullName evidence="1">Uncharacterized protein</fullName>
    </submittedName>
</protein>
<sequence>MASRSLRGFNRLTGIEDHNFAAYDSLFAKIDTDPGHAVVIKQKPRVAKAMSRETWSYSWTVRGHGCDLPVPRTSSKDGAVFYELGDIVFFRPGQRQGRPALFIQDESGQKSGRLAVELFAPTAECMNRIISWKYGDKIEAMLLNTHTRYVAQLRNLRKLAQNPQQRSISMPNVGENYKLKVLKQQ</sequence>
<comment type="caution">
    <text evidence="1">The sequence shown here is derived from an EMBL/GenBank/DDBJ whole genome shotgun (WGS) entry which is preliminary data.</text>
</comment>
<dbReference type="Proteomes" id="UP001176521">
    <property type="component" value="Unassembled WGS sequence"/>
</dbReference>
<evidence type="ECO:0000313" key="1">
    <source>
        <dbReference type="EMBL" id="KAK0519444.1"/>
    </source>
</evidence>
<gene>
    <name evidence="1" type="ORF">OC842_007454</name>
</gene>
<accession>A0AAN6G445</accession>
<name>A0AAN6G445_9BASI</name>
<dbReference type="EMBL" id="JAPDMQ010000986">
    <property type="protein sequence ID" value="KAK0519444.1"/>
    <property type="molecule type" value="Genomic_DNA"/>
</dbReference>
<proteinExistence type="predicted"/>